<dbReference type="Proteomes" id="UP001211731">
    <property type="component" value="Unassembled WGS sequence"/>
</dbReference>
<dbReference type="EMBL" id="JAAIRY010000001">
    <property type="protein sequence ID" value="NSI63822.1"/>
    <property type="molecule type" value="Genomic_DNA"/>
</dbReference>
<evidence type="ECO:0000313" key="32">
    <source>
        <dbReference type="Proteomes" id="UP000283834"/>
    </source>
</evidence>
<reference evidence="15" key="4">
    <citation type="submission" date="2020-02" db="EMBL/GenBank/DDBJ databases">
        <authorList>
            <person name="Littmann E."/>
            <person name="Sorbara M."/>
        </authorList>
    </citation>
    <scope>NUCLEOTIDE SEQUENCE</scope>
    <source>
        <strain evidence="16">MSK.11.9</strain>
        <strain evidence="15">MSK.22.53</strain>
    </source>
</reference>
<dbReference type="InterPro" id="IPR013525">
    <property type="entry name" value="ABC2_TM"/>
</dbReference>
<evidence type="ECO:0000313" key="29">
    <source>
        <dbReference type="Proteomes" id="UP000234891"/>
    </source>
</evidence>
<dbReference type="EMBL" id="QSSX01000001">
    <property type="protein sequence ID" value="RGM26366.1"/>
    <property type="molecule type" value="Genomic_DNA"/>
</dbReference>
<dbReference type="Proteomes" id="UP000283992">
    <property type="component" value="Unassembled WGS sequence"/>
</dbReference>
<dbReference type="Proteomes" id="UP000285697">
    <property type="component" value="Unassembled WGS sequence"/>
</dbReference>
<dbReference type="Proteomes" id="UP000285610">
    <property type="component" value="Unassembled WGS sequence"/>
</dbReference>
<dbReference type="EMBL" id="NIHM01000001">
    <property type="protein sequence ID" value="PLT58244.1"/>
    <property type="molecule type" value="Genomic_DNA"/>
</dbReference>
<dbReference type="EMBL" id="JAPZEG010000001">
    <property type="protein sequence ID" value="MDE1202113.1"/>
    <property type="molecule type" value="Genomic_DNA"/>
</dbReference>
<evidence type="ECO:0000313" key="13">
    <source>
        <dbReference type="EMBL" id="MDB8737324.1"/>
    </source>
</evidence>
<reference evidence="13" key="8">
    <citation type="submission" date="2023-01" db="EMBL/GenBank/DDBJ databases">
        <title>Human gut microbiome strain richness.</title>
        <authorList>
            <person name="Chen-Liaw A."/>
        </authorList>
    </citation>
    <scope>NUCLEOTIDE SEQUENCE</scope>
    <source>
        <strain evidence="13">1001217st1_A9_1001217B_191108</strain>
    </source>
</reference>
<keyword evidence="7 9" id="KW-1133">Transmembrane helix</keyword>
<evidence type="ECO:0000313" key="38">
    <source>
        <dbReference type="Proteomes" id="UP000286137"/>
    </source>
</evidence>
<dbReference type="Proteomes" id="UP001296643">
    <property type="component" value="Unassembled WGS sequence"/>
</dbReference>
<reference evidence="31 32" key="2">
    <citation type="submission" date="2018-08" db="EMBL/GenBank/DDBJ databases">
        <title>A genome reference for cultivated species of the human gut microbiota.</title>
        <authorList>
            <person name="Zou Y."/>
            <person name="Xue W."/>
            <person name="Luo G."/>
        </authorList>
    </citation>
    <scope>NUCLEOTIDE SEQUENCE [LARGE SCALE GENOMIC DNA]</scope>
    <source>
        <strain evidence="22 32">AF19-16AC</strain>
        <strain evidence="21 38">AF27-4BH</strain>
        <strain evidence="27 36">AF33-12</strain>
        <strain evidence="26 34">AM12-54</strain>
        <strain evidence="25 33">AM21-18</strain>
        <strain evidence="24 37">AM22-7AC</strain>
        <strain evidence="23 35">AM32-6</strain>
        <strain evidence="20 31">TF01-20-2</strain>
    </source>
</reference>
<dbReference type="EMBL" id="QRTJ01000001">
    <property type="protein sequence ID" value="RGQ71388.1"/>
    <property type="molecule type" value="Genomic_DNA"/>
</dbReference>
<feature type="domain" description="ABC transmembrane type-2" evidence="10">
    <location>
        <begin position="32"/>
        <end position="252"/>
    </location>
</feature>
<dbReference type="Proteomes" id="UP000283834">
    <property type="component" value="Unassembled WGS sequence"/>
</dbReference>
<evidence type="ECO:0000313" key="31">
    <source>
        <dbReference type="Proteomes" id="UP000260808"/>
    </source>
</evidence>
<dbReference type="EMBL" id="NIHT01000012">
    <property type="protein sequence ID" value="PLT75033.1"/>
    <property type="molecule type" value="Genomic_DNA"/>
</dbReference>
<dbReference type="PROSITE" id="PS51012">
    <property type="entry name" value="ABC_TM2"/>
    <property type="match status" value="1"/>
</dbReference>
<gene>
    <name evidence="17" type="ORF">CDL18_01320</name>
    <name evidence="18" type="ORF">CDL23_09165</name>
    <name evidence="19" type="ORF">CDL26_00465</name>
    <name evidence="26" type="ORF">DW142_04035</name>
    <name evidence="25" type="ORF">DW243_11050</name>
    <name evidence="24" type="ORF">DW270_14255</name>
    <name evidence="23" type="ORF">DW812_02905</name>
    <name evidence="22" type="ORF">DWX36_02725</name>
    <name evidence="21" type="ORF">DWY88_00775</name>
    <name evidence="27" type="ORF">DWZ50_02280</name>
    <name evidence="20" type="ORF">DXC31_00420</name>
    <name evidence="15" type="ORF">G4958_00175</name>
    <name evidence="16" type="ORF">G4981_00650</name>
    <name evidence="11" type="ORF">LIQ08_01055</name>
    <name evidence="14" type="ORF">O4N78_00710</name>
    <name evidence="12" type="ORF">OZZ17_06540</name>
    <name evidence="13" type="ORF">PNU63_00700</name>
</gene>
<evidence type="ECO:0000313" key="28">
    <source>
        <dbReference type="Proteomes" id="UP000234849"/>
    </source>
</evidence>
<evidence type="ECO:0000259" key="10">
    <source>
        <dbReference type="PROSITE" id="PS51012"/>
    </source>
</evidence>
<accession>A0A2N5PJ92</accession>
<dbReference type="Proteomes" id="UP000260808">
    <property type="component" value="Unassembled WGS sequence"/>
</dbReference>
<dbReference type="RefSeq" id="WP_022037959.1">
    <property type="nucleotide sequence ID" value="NZ_AP031446.1"/>
</dbReference>
<evidence type="ECO:0000256" key="8">
    <source>
        <dbReference type="ARBA" id="ARBA00023136"/>
    </source>
</evidence>
<dbReference type="PANTHER" id="PTHR30413">
    <property type="entry name" value="INNER MEMBRANE TRANSPORT PERMEASE"/>
    <property type="match status" value="1"/>
</dbReference>
<evidence type="ECO:0000313" key="26">
    <source>
        <dbReference type="EMBL" id="RHJ14633.1"/>
    </source>
</evidence>
<dbReference type="EMBL" id="QRIS01000018">
    <property type="protein sequence ID" value="RHG83021.1"/>
    <property type="molecule type" value="Genomic_DNA"/>
</dbReference>
<evidence type="ECO:0000313" key="37">
    <source>
        <dbReference type="Proteomes" id="UP000285697"/>
    </source>
</evidence>
<dbReference type="EMBL" id="JAJBOM010000001">
    <property type="protein sequence ID" value="MCB5617757.1"/>
    <property type="molecule type" value="Genomic_DNA"/>
</dbReference>
<dbReference type="EMBL" id="JAAIRM010000001">
    <property type="protein sequence ID" value="NSI17794.1"/>
    <property type="molecule type" value="Genomic_DNA"/>
</dbReference>
<dbReference type="Proteomes" id="UP000234849">
    <property type="component" value="Unassembled WGS sequence"/>
</dbReference>
<evidence type="ECO:0000313" key="27">
    <source>
        <dbReference type="EMBL" id="RHM80834.1"/>
    </source>
</evidence>
<feature type="transmembrane region" description="Helical" evidence="9">
    <location>
        <begin position="173"/>
        <end position="192"/>
    </location>
</feature>
<dbReference type="EMBL" id="QRQE01000004">
    <property type="protein sequence ID" value="RHM80834.1"/>
    <property type="molecule type" value="Genomic_DNA"/>
</dbReference>
<comment type="subcellular location">
    <subcellularLocation>
        <location evidence="1">Cell inner membrane</location>
        <topology evidence="1">Multi-pass membrane protein</topology>
    </subcellularLocation>
    <subcellularLocation>
        <location evidence="9">Cell membrane</location>
        <topology evidence="9">Multi-pass membrane protein</topology>
    </subcellularLocation>
</comment>
<evidence type="ECO:0000313" key="25">
    <source>
        <dbReference type="EMBL" id="RHG83021.1"/>
    </source>
</evidence>
<evidence type="ECO:0000256" key="7">
    <source>
        <dbReference type="ARBA" id="ARBA00022989"/>
    </source>
</evidence>
<dbReference type="Pfam" id="PF01061">
    <property type="entry name" value="ABC2_membrane"/>
    <property type="match status" value="1"/>
</dbReference>
<reference evidence="11" key="5">
    <citation type="submission" date="2021-10" db="EMBL/GenBank/DDBJ databases">
        <title>Collection of gut derived symbiotic bacterial strains cultured from healthy donors.</title>
        <authorList>
            <person name="Lin H."/>
            <person name="Littmann E."/>
            <person name="Claire K."/>
            <person name="Pamer E."/>
        </authorList>
    </citation>
    <scope>NUCLEOTIDE SEQUENCE</scope>
    <source>
        <strain evidence="11">MSK.23.18</strain>
    </source>
</reference>
<dbReference type="PANTHER" id="PTHR30413:SF8">
    <property type="entry name" value="TRANSPORT PERMEASE PROTEIN"/>
    <property type="match status" value="1"/>
</dbReference>
<evidence type="ECO:0000313" key="14">
    <source>
        <dbReference type="EMBL" id="MDE1202113.1"/>
    </source>
</evidence>
<reference evidence="14" key="7">
    <citation type="submission" date="2022-12" db="EMBL/GenBank/DDBJ databases">
        <title>Genome of R. gnavus strain RSHDN_120.</title>
        <authorList>
            <person name="Abdugheni R."/>
        </authorList>
    </citation>
    <scope>NUCLEOTIDE SEQUENCE</scope>
    <source>
        <strain evidence="14">RSHDN_120</strain>
    </source>
</reference>
<dbReference type="EMBL" id="QRLN01000004">
    <property type="protein sequence ID" value="RHJ14633.1"/>
    <property type="molecule type" value="Genomic_DNA"/>
</dbReference>
<evidence type="ECO:0000256" key="6">
    <source>
        <dbReference type="ARBA" id="ARBA00022692"/>
    </source>
</evidence>
<feature type="transmembrane region" description="Helical" evidence="9">
    <location>
        <begin position="30"/>
        <end position="52"/>
    </location>
</feature>
<evidence type="ECO:0000313" key="20">
    <source>
        <dbReference type="EMBL" id="RGM26366.1"/>
    </source>
</evidence>
<dbReference type="Proteomes" id="UP000235093">
    <property type="component" value="Unassembled WGS sequence"/>
</dbReference>
<feature type="transmembrane region" description="Helical" evidence="9">
    <location>
        <begin position="198"/>
        <end position="216"/>
    </location>
</feature>
<evidence type="ECO:0000313" key="21">
    <source>
        <dbReference type="EMBL" id="RGQ71388.1"/>
    </source>
</evidence>
<dbReference type="Proteomes" id="UP000284472">
    <property type="component" value="Unassembled WGS sequence"/>
</dbReference>
<feature type="transmembrane region" description="Helical" evidence="9">
    <location>
        <begin position="228"/>
        <end position="250"/>
    </location>
</feature>
<evidence type="ECO:0000313" key="23">
    <source>
        <dbReference type="EMBL" id="RHD08851.1"/>
    </source>
</evidence>
<dbReference type="EMBL" id="NIHS01000001">
    <property type="protein sequence ID" value="PLT75177.1"/>
    <property type="molecule type" value="Genomic_DNA"/>
</dbReference>
<reference evidence="12" key="6">
    <citation type="submission" date="2022-11" db="EMBL/GenBank/DDBJ databases">
        <title>Temperate bacteriophages infecting mucin-degrading bacterium Ruminococcus gnavus from the human gut.</title>
        <authorList>
            <person name="Buttimer C."/>
        </authorList>
    </citation>
    <scope>NUCLEOTIDE SEQUENCE</scope>
    <source>
        <strain evidence="12">CCUG 49994</strain>
    </source>
</reference>
<keyword evidence="3 9" id="KW-0813">Transport</keyword>
<dbReference type="Proteomes" id="UP000286137">
    <property type="component" value="Unassembled WGS sequence"/>
</dbReference>
<evidence type="ECO:0000313" key="18">
    <source>
        <dbReference type="EMBL" id="PLT75033.1"/>
    </source>
</evidence>
<evidence type="ECO:0000313" key="24">
    <source>
        <dbReference type="EMBL" id="RHG15352.1"/>
    </source>
</evidence>
<proteinExistence type="inferred from homology"/>
<dbReference type="GO" id="GO:0005886">
    <property type="term" value="C:plasma membrane"/>
    <property type="evidence" value="ECO:0007669"/>
    <property type="project" value="UniProtKB-SubCell"/>
</dbReference>
<evidence type="ECO:0000313" key="36">
    <source>
        <dbReference type="Proteomes" id="UP000285610"/>
    </source>
</evidence>
<dbReference type="Proteomes" id="UP000234891">
    <property type="component" value="Unassembled WGS sequence"/>
</dbReference>
<dbReference type="EMBL" id="QRWQ01000002">
    <property type="protein sequence ID" value="RGT41218.1"/>
    <property type="molecule type" value="Genomic_DNA"/>
</dbReference>
<evidence type="ECO:0000256" key="2">
    <source>
        <dbReference type="ARBA" id="ARBA00007783"/>
    </source>
</evidence>
<evidence type="ECO:0000313" key="35">
    <source>
        <dbReference type="Proteomes" id="UP000284472"/>
    </source>
</evidence>
<dbReference type="STRING" id="33038.GCA_900067245_00495"/>
<reference evidence="28 29" key="1">
    <citation type="journal article" date="2017" name="Genome Med.">
        <title>A novel Ruminococcus gnavus clade enriched in inflammatory bowel disease patients.</title>
        <authorList>
            <person name="Hall A.B."/>
            <person name="Yassour M."/>
            <person name="Sauk J."/>
            <person name="Garner A."/>
            <person name="Jiang X."/>
            <person name="Arthur T."/>
            <person name="Lagoudas G.K."/>
            <person name="Vatanen T."/>
            <person name="Fornelos N."/>
            <person name="Wilson R."/>
            <person name="Bertha M."/>
            <person name="Cohen M."/>
            <person name="Garber J."/>
            <person name="Khalili H."/>
            <person name="Gevers D."/>
            <person name="Ananthakrishnan A.N."/>
            <person name="Kugathasan S."/>
            <person name="Lander E.S."/>
            <person name="Blainey P."/>
            <person name="Vlamakis H."/>
            <person name="Xavier R.J."/>
            <person name="Huttenhower C."/>
        </authorList>
    </citation>
    <scope>NUCLEOTIDE SEQUENCE [LARGE SCALE GENOMIC DNA]</scope>
    <source>
        <strain evidence="17 28">RJX1118</strain>
        <strain evidence="19 29">RJX1124</strain>
        <strain evidence="18 30">RJX1125</strain>
    </source>
</reference>
<dbReference type="EMBL" id="QRIA01000026">
    <property type="protein sequence ID" value="RHG15352.1"/>
    <property type="molecule type" value="Genomic_DNA"/>
</dbReference>
<dbReference type="EMBL" id="JAQMLR010000001">
    <property type="protein sequence ID" value="MDB8737324.1"/>
    <property type="molecule type" value="Genomic_DNA"/>
</dbReference>
<evidence type="ECO:0000313" key="11">
    <source>
        <dbReference type="EMBL" id="MCB5617757.1"/>
    </source>
</evidence>
<evidence type="ECO:0000313" key="15">
    <source>
        <dbReference type="EMBL" id="NSI17794.1"/>
    </source>
</evidence>
<evidence type="ECO:0000256" key="1">
    <source>
        <dbReference type="ARBA" id="ARBA00004429"/>
    </source>
</evidence>
<keyword evidence="8 9" id="KW-0472">Membrane</keyword>
<dbReference type="GO" id="GO:0015920">
    <property type="term" value="P:lipopolysaccharide transport"/>
    <property type="evidence" value="ECO:0007669"/>
    <property type="project" value="TreeGrafter"/>
</dbReference>
<organism evidence="19 29">
    <name type="scientific">Mediterraneibacter gnavus</name>
    <name type="common">Ruminococcus gnavus</name>
    <dbReference type="NCBI Taxonomy" id="33038"/>
    <lineage>
        <taxon>Bacteria</taxon>
        <taxon>Bacillati</taxon>
        <taxon>Bacillota</taxon>
        <taxon>Clostridia</taxon>
        <taxon>Lachnospirales</taxon>
        <taxon>Lachnospiraceae</taxon>
        <taxon>Mediterraneibacter</taxon>
    </lineage>
</organism>
<dbReference type="EMBL" id="QSIR01000002">
    <property type="protein sequence ID" value="RHD08851.1"/>
    <property type="molecule type" value="Genomic_DNA"/>
</dbReference>
<feature type="transmembrane region" description="Helical" evidence="9">
    <location>
        <begin position="72"/>
        <end position="92"/>
    </location>
</feature>
<evidence type="ECO:0000313" key="16">
    <source>
        <dbReference type="EMBL" id="NSI63822.1"/>
    </source>
</evidence>
<evidence type="ECO:0000256" key="9">
    <source>
        <dbReference type="RuleBase" id="RU361157"/>
    </source>
</evidence>
<dbReference type="AlphaFoldDB" id="A0A2N5PJ92"/>
<dbReference type="Proteomes" id="UP000283981">
    <property type="component" value="Unassembled WGS sequence"/>
</dbReference>
<evidence type="ECO:0000313" key="12">
    <source>
        <dbReference type="EMBL" id="MCZ0667203.1"/>
    </source>
</evidence>
<evidence type="ECO:0000313" key="30">
    <source>
        <dbReference type="Proteomes" id="UP000235093"/>
    </source>
</evidence>
<evidence type="ECO:0000256" key="4">
    <source>
        <dbReference type="ARBA" id="ARBA00022475"/>
    </source>
</evidence>
<keyword evidence="4 9" id="KW-1003">Cell membrane</keyword>
<keyword evidence="5" id="KW-0997">Cell inner membrane</keyword>
<dbReference type="Proteomes" id="UP001079535">
    <property type="component" value="Unassembled WGS sequence"/>
</dbReference>
<feature type="transmembrane region" description="Helical" evidence="9">
    <location>
        <begin position="137"/>
        <end position="161"/>
    </location>
</feature>
<evidence type="ECO:0000313" key="17">
    <source>
        <dbReference type="EMBL" id="PLT58244.1"/>
    </source>
</evidence>
<evidence type="ECO:0000313" key="34">
    <source>
        <dbReference type="Proteomes" id="UP000283992"/>
    </source>
</evidence>
<evidence type="ECO:0000313" key="33">
    <source>
        <dbReference type="Proteomes" id="UP000283981"/>
    </source>
</evidence>
<keyword evidence="6 9" id="KW-0812">Transmembrane</keyword>
<evidence type="ECO:0000256" key="3">
    <source>
        <dbReference type="ARBA" id="ARBA00022448"/>
    </source>
</evidence>
<comment type="similarity">
    <text evidence="2 9">Belongs to the ABC-2 integral membrane protein family.</text>
</comment>
<dbReference type="Proteomes" id="UP001297370">
    <property type="component" value="Unassembled WGS sequence"/>
</dbReference>
<protein>
    <recommendedName>
        <fullName evidence="9">Transport permease protein</fullName>
    </recommendedName>
</protein>
<evidence type="ECO:0000313" key="22">
    <source>
        <dbReference type="EMBL" id="RGT41218.1"/>
    </source>
</evidence>
<evidence type="ECO:0000313" key="19">
    <source>
        <dbReference type="EMBL" id="PLT75177.1"/>
    </source>
</evidence>
<dbReference type="Proteomes" id="UP001149331">
    <property type="component" value="Unassembled WGS sequence"/>
</dbReference>
<feature type="transmembrane region" description="Helical" evidence="9">
    <location>
        <begin position="104"/>
        <end position="131"/>
    </location>
</feature>
<dbReference type="InterPro" id="IPR047817">
    <property type="entry name" value="ABC2_TM_bact-type"/>
</dbReference>
<sequence length="260" mass="29387">MIQYVRNFQKFRPLLGELVMRDVKIKYRKSVLGVLWTLLNPLLMMAVLSIVFSHLLRFNVENYPVYILSGQVMYNFFSEATSSAMTSILNNAPLIKKVYIPKYLFTFARIASSVINIMASFAALILVMVFMRMELHYTLFLGIIPLFCVIVLATGVGLILATATVKFRDIMHLYGVFLTALTYLCPVIYPMTFLSEGSLIYTIVSLNPLTIIMNMFRDLVIYGVMPSIGSFVAAIGISGIVLAIGLYVFYKKQDTFILNL</sequence>
<reference evidence="15" key="3">
    <citation type="journal article" date="2020" name="Cell Host Microbe">
        <title>Functional and Genomic Variation between Human-Derived Isolates of Lachnospiraceae Reveals Inter- and Intra-Species Diversity.</title>
        <authorList>
            <person name="Sorbara M.T."/>
            <person name="Littmann E.R."/>
            <person name="Fontana E."/>
            <person name="Moody T.U."/>
            <person name="Kohout C.E."/>
            <person name="Gjonbalaj M."/>
            <person name="Eaton V."/>
            <person name="Seok R."/>
            <person name="Leiner I.M."/>
            <person name="Pamer E.G."/>
        </authorList>
    </citation>
    <scope>NUCLEOTIDE SEQUENCE</scope>
    <source>
        <strain evidence="16">MSK.11.9</strain>
        <strain evidence="15">MSK.22.53</strain>
    </source>
</reference>
<evidence type="ECO:0000256" key="5">
    <source>
        <dbReference type="ARBA" id="ARBA00022519"/>
    </source>
</evidence>
<comment type="caution">
    <text evidence="19">The sequence shown here is derived from an EMBL/GenBank/DDBJ whole genome shotgun (WGS) entry which is preliminary data.</text>
</comment>
<dbReference type="Proteomes" id="UP001296581">
    <property type="component" value="Unassembled WGS sequence"/>
</dbReference>
<dbReference type="GO" id="GO:0140359">
    <property type="term" value="F:ABC-type transporter activity"/>
    <property type="evidence" value="ECO:0007669"/>
    <property type="project" value="InterPro"/>
</dbReference>
<name>A0A2N5PJ92_MEDGN</name>
<dbReference type="EMBL" id="JAPRAY010000007">
    <property type="protein sequence ID" value="MCZ0667203.1"/>
    <property type="molecule type" value="Genomic_DNA"/>
</dbReference>